<protein>
    <submittedName>
        <fullName evidence="3">Beta-xylosidase</fullName>
    </submittedName>
</protein>
<feature type="domain" description="Extracellular endo-alpha-(1-&gt;5)-L-arabinanase C-terminal" evidence="1">
    <location>
        <begin position="13"/>
        <end position="118"/>
    </location>
</feature>
<proteinExistence type="predicted"/>
<dbReference type="Pfam" id="PF16369">
    <property type="entry name" value="GH43_C"/>
    <property type="match status" value="1"/>
</dbReference>
<organism evidence="3 4">
    <name type="scientific">Paenibacillus brasilensis</name>
    <dbReference type="NCBI Taxonomy" id="128574"/>
    <lineage>
        <taxon>Bacteria</taxon>
        <taxon>Bacillati</taxon>
        <taxon>Bacillota</taxon>
        <taxon>Bacilli</taxon>
        <taxon>Bacillales</taxon>
        <taxon>Paenibacillaceae</taxon>
        <taxon>Paenibacillus</taxon>
    </lineage>
</organism>
<dbReference type="InterPro" id="IPR046780">
    <property type="entry name" value="aBig_2"/>
</dbReference>
<dbReference type="Pfam" id="PF20578">
    <property type="entry name" value="aBig_2"/>
    <property type="match status" value="1"/>
</dbReference>
<dbReference type="InterPro" id="IPR013320">
    <property type="entry name" value="ConA-like_dom_sf"/>
</dbReference>
<comment type="caution">
    <text evidence="3">The sequence shown here is derived from an EMBL/GenBank/DDBJ whole genome shotgun (WGS) entry which is preliminary data.</text>
</comment>
<accession>A0ABU0KWH9</accession>
<evidence type="ECO:0000313" key="4">
    <source>
        <dbReference type="Proteomes" id="UP001242811"/>
    </source>
</evidence>
<dbReference type="Proteomes" id="UP001242811">
    <property type="component" value="Unassembled WGS sequence"/>
</dbReference>
<dbReference type="Gene3D" id="2.60.120.200">
    <property type="match status" value="1"/>
</dbReference>
<sequence>MFMNADGWPVVAPYRYSGDEDSLKKLSEKDVLGQYSYVDHGKEISANIKQAVTVSLDSGGKLSGGATGTWKLGTGNQLEITADGTKYKGVFLRHVDPDTGQKTLAFTALSSKGVAVWGTSKSELKASKIVAAVQKDLSLGDLGNVLYNLTLPTQAAQGTTISWESSRPENISVTGEVYRPAAGSQPATVTLTATIRKDKATARKSFIATVPEQAQGPQLARYSWTEDQGTTVIDSTYNHFDGNAYGGAAWDKDGKLGGALVLNGKDGYVQLPATVTDADDFTFSAWVNWKGGGA</sequence>
<dbReference type="Gene3D" id="2.40.128.10">
    <property type="match status" value="1"/>
</dbReference>
<gene>
    <name evidence="3" type="ORF">QOZ95_001969</name>
</gene>
<dbReference type="EMBL" id="JAUSWA010000009">
    <property type="protein sequence ID" value="MDQ0493807.1"/>
    <property type="molecule type" value="Genomic_DNA"/>
</dbReference>
<dbReference type="InterPro" id="IPR032291">
    <property type="entry name" value="Abn2_C"/>
</dbReference>
<feature type="domain" description="Atrophied bacterial Ig" evidence="2">
    <location>
        <begin position="130"/>
        <end position="212"/>
    </location>
</feature>
<evidence type="ECO:0000313" key="3">
    <source>
        <dbReference type="EMBL" id="MDQ0493807.1"/>
    </source>
</evidence>
<evidence type="ECO:0000259" key="2">
    <source>
        <dbReference type="Pfam" id="PF20578"/>
    </source>
</evidence>
<reference evidence="3 4" key="1">
    <citation type="submission" date="2023-07" db="EMBL/GenBank/DDBJ databases">
        <title>Genomic Encyclopedia of Type Strains, Phase IV (KMG-IV): sequencing the most valuable type-strain genomes for metagenomic binning, comparative biology and taxonomic classification.</title>
        <authorList>
            <person name="Goeker M."/>
        </authorList>
    </citation>
    <scope>NUCLEOTIDE SEQUENCE [LARGE SCALE GENOMIC DNA]</scope>
    <source>
        <strain evidence="3 4">DSM 14914</strain>
    </source>
</reference>
<keyword evidence="4" id="KW-1185">Reference proteome</keyword>
<name>A0ABU0KWH9_9BACL</name>
<dbReference type="SUPFAM" id="SSF49899">
    <property type="entry name" value="Concanavalin A-like lectins/glucanases"/>
    <property type="match status" value="1"/>
</dbReference>
<evidence type="ECO:0000259" key="1">
    <source>
        <dbReference type="Pfam" id="PF16369"/>
    </source>
</evidence>